<dbReference type="AlphaFoldDB" id="B8KUH8"/>
<reference evidence="3" key="1">
    <citation type="journal article" date="2013" name="BMC Microbiol.">
        <title>Taxonomy and evolution of bacteriochlorophyll a-containing members of the OM60/NOR5 clade of marine gammaproteobacteria: description of Luminiphilus syltensis gen. nov., sp. nov., reclassification of Haliea rubra as Pseudohaliea rubra gen. nov., comb. nov., and emendation of Chromatocurvus halotolerans.</title>
        <authorList>
            <person name="Spring S."/>
            <person name="Riedel T."/>
            <person name="Sproer C."/>
            <person name="Yan S."/>
            <person name="Harder J."/>
            <person name="Fuchs B.M."/>
        </authorList>
    </citation>
    <scope>NUCLEOTIDE SEQUENCE [LARGE SCALE GENOMIC DNA]</scope>
    <source>
        <strain evidence="3">NOR51-B</strain>
    </source>
</reference>
<dbReference type="OrthoDB" id="9812926at2"/>
<dbReference type="SUPFAM" id="SSF63829">
    <property type="entry name" value="Calcium-dependent phosphotriesterase"/>
    <property type="match status" value="1"/>
</dbReference>
<dbReference type="RefSeq" id="WP_009020548.1">
    <property type="nucleotide sequence ID" value="NZ_DS999411.1"/>
</dbReference>
<dbReference type="eggNOG" id="COG4257">
    <property type="taxonomic scope" value="Bacteria"/>
</dbReference>
<proteinExistence type="predicted"/>
<dbReference type="InterPro" id="IPR013784">
    <property type="entry name" value="Carb-bd-like_fold"/>
</dbReference>
<dbReference type="GO" id="GO:0030246">
    <property type="term" value="F:carbohydrate binding"/>
    <property type="evidence" value="ECO:0007669"/>
    <property type="project" value="InterPro"/>
</dbReference>
<dbReference type="HOGENOM" id="CLU_390753_0_0_6"/>
<evidence type="ECO:0000313" key="2">
    <source>
        <dbReference type="EMBL" id="EED35802.1"/>
    </source>
</evidence>
<dbReference type="EMBL" id="DS999411">
    <property type="protein sequence ID" value="EED35802.1"/>
    <property type="molecule type" value="Genomic_DNA"/>
</dbReference>
<gene>
    <name evidence="2" type="ORF">NOR51B_1749</name>
</gene>
<feature type="signal peptide" evidence="1">
    <location>
        <begin position="1"/>
        <end position="21"/>
    </location>
</feature>
<evidence type="ECO:0000256" key="1">
    <source>
        <dbReference type="SAM" id="SignalP"/>
    </source>
</evidence>
<evidence type="ECO:0000313" key="3">
    <source>
        <dbReference type="Proteomes" id="UP000004699"/>
    </source>
</evidence>
<keyword evidence="3" id="KW-1185">Reference proteome</keyword>
<organism evidence="2 3">
    <name type="scientific">Luminiphilus syltensis NOR5-1B</name>
    <dbReference type="NCBI Taxonomy" id="565045"/>
    <lineage>
        <taxon>Bacteria</taxon>
        <taxon>Pseudomonadati</taxon>
        <taxon>Pseudomonadota</taxon>
        <taxon>Gammaproteobacteria</taxon>
        <taxon>Cellvibrionales</taxon>
        <taxon>Halieaceae</taxon>
        <taxon>Luminiphilus</taxon>
    </lineage>
</organism>
<dbReference type="InterPro" id="IPR015943">
    <property type="entry name" value="WD40/YVTN_repeat-like_dom_sf"/>
</dbReference>
<accession>B8KUH8</accession>
<name>B8KUH8_9GAMM</name>
<sequence length="682" mass="75853">MYWIVVLLTQVLVALSAEVHAANGFISGKVVNVNQRPEAGVWVIAQTEDLPTNFRKIVATDAEGRFVLPEMPEADYLVWVRGYGLLDSAKVAASEGDNLMLRVESAKTAKEAARIYPANYWMAMIQAPTSEMIESAELAYDSPKAWTDQFKLNCIICHQPGSPVTRLPAKAVFDHGLKKVALMDMLAQQLNRDMTLDVLDEWGQRLAAGETPDSTPPRPTGIERNFVITQWEYGGKYTYAHDVISTDKRDPSLYAEELIYGLDIGNDHLLILDPEKSSVEQVKLEPWEGAVPWCEQTYKALDSDEEVHVGAMLLGCPVEGATSMHKGAYNNPVNAHNPMLDEQGRIWMTMQIRREWGEDLPDFCKKDPFISSYYHHRQLGYYDTKSGEVVPVDTCFGTHHLQFDDKGVLWVNGDDRAVGWLDTNVFDPSRPDTLEQAMGWSEAVVDSDGDGKADLPIVGFRYSVIPNPVGNDVWFAIPPGSYGKFPTYGKPGYIMRYDPAGDTHEVYSPPFPAAGARGIDVDSEGNIWAAMAGSGHLGRFDREACAKTWGDGDQCPEGWKLWETPGPNFQGIESSGSADFHYFIWVDQFDTLGLGSDTVVLNGTNSDSLIVFQPDTEEFTVIRIPYPMVSFTRGVDGRIDDPSEGWKGRGLWFTNGLDPIMHSEVPRSYVGHIQLRPSPLAH</sequence>
<dbReference type="Proteomes" id="UP000004699">
    <property type="component" value="Unassembled WGS sequence"/>
</dbReference>
<protein>
    <submittedName>
        <fullName evidence="2">Uncharacterized protein</fullName>
    </submittedName>
</protein>
<dbReference type="Gene3D" id="2.130.10.10">
    <property type="entry name" value="YVTN repeat-like/Quinoprotein amine dehydrogenase"/>
    <property type="match status" value="1"/>
</dbReference>
<feature type="chain" id="PRO_5002876219" evidence="1">
    <location>
        <begin position="22"/>
        <end position="682"/>
    </location>
</feature>
<keyword evidence="1" id="KW-0732">Signal</keyword>
<dbReference type="SUPFAM" id="SSF49452">
    <property type="entry name" value="Starch-binding domain-like"/>
    <property type="match status" value="1"/>
</dbReference>